<evidence type="ECO:0000313" key="8">
    <source>
        <dbReference type="Proteomes" id="UP001362999"/>
    </source>
</evidence>
<dbReference type="FunFam" id="3.30.420.40:FF:000028">
    <property type="entry name" value="heat shock 70 kDa protein-like"/>
    <property type="match status" value="1"/>
</dbReference>
<keyword evidence="8" id="KW-1185">Reference proteome</keyword>
<evidence type="ECO:0000313" key="7">
    <source>
        <dbReference type="EMBL" id="KAK6988901.1"/>
    </source>
</evidence>
<organism evidence="7 8">
    <name type="scientific">Favolaschia claudopus</name>
    <dbReference type="NCBI Taxonomy" id="2862362"/>
    <lineage>
        <taxon>Eukaryota</taxon>
        <taxon>Fungi</taxon>
        <taxon>Dikarya</taxon>
        <taxon>Basidiomycota</taxon>
        <taxon>Agaricomycotina</taxon>
        <taxon>Agaricomycetes</taxon>
        <taxon>Agaricomycetidae</taxon>
        <taxon>Agaricales</taxon>
        <taxon>Marasmiineae</taxon>
        <taxon>Mycenaceae</taxon>
        <taxon>Favolaschia</taxon>
    </lineage>
</organism>
<comment type="catalytic activity">
    <reaction evidence="6">
        <text>ATP + H2O = ADP + phosphate + H(+)</text>
        <dbReference type="Rhea" id="RHEA:13065"/>
        <dbReference type="ChEBI" id="CHEBI:15377"/>
        <dbReference type="ChEBI" id="CHEBI:15378"/>
        <dbReference type="ChEBI" id="CHEBI:30616"/>
        <dbReference type="ChEBI" id="CHEBI:43474"/>
        <dbReference type="ChEBI" id="CHEBI:456216"/>
        <dbReference type="EC" id="3.6.4.10"/>
    </reaction>
</comment>
<dbReference type="PROSITE" id="PS01036">
    <property type="entry name" value="HSP70_3"/>
    <property type="match status" value="1"/>
</dbReference>
<keyword evidence="3" id="KW-0547">Nucleotide-binding</keyword>
<dbReference type="InterPro" id="IPR013126">
    <property type="entry name" value="Hsp_70_fam"/>
</dbReference>
<evidence type="ECO:0000256" key="4">
    <source>
        <dbReference type="ARBA" id="ARBA00022840"/>
    </source>
</evidence>
<dbReference type="SUPFAM" id="SSF53067">
    <property type="entry name" value="Actin-like ATPase domain"/>
    <property type="match status" value="1"/>
</dbReference>
<proteinExistence type="inferred from homology"/>
<accession>A0AAV9ZRE5</accession>
<sequence length="259" mass="28972">MFDTKRLIGRKFDDAEVQADMDDCPFTVFSTDSKGDCKSHGAKFVLETRCCCCVRYAGRVPSVLRRKWGHWAETRLGERNVLIFNLGGGTFDVSLLTIEEGIFEVKATTGDTHLGGEDFDNRLVNHFAPEFKRKNKKAPLSLSSLKVLRDSKMDKATVHEIVLVGGSTCIPRIIKLVSDFFNGKEPNKSINPDEAVAYGAAVQAAILSGDTSEKTQDLLLPSATSLLAQRDLTRRIRYIWSRSVLPRPPLPRLRRPFRS</sequence>
<dbReference type="FunFam" id="3.30.420.40:FF:000172">
    <property type="entry name" value="Heat shock 70 kDa protein"/>
    <property type="match status" value="1"/>
</dbReference>
<comment type="caution">
    <text evidence="7">The sequence shown here is derived from an EMBL/GenBank/DDBJ whole genome shotgun (WGS) entry which is preliminary data.</text>
</comment>
<gene>
    <name evidence="7" type="ORF">R3P38DRAFT_3439688</name>
</gene>
<dbReference type="EMBL" id="JAWWNJ010000119">
    <property type="protein sequence ID" value="KAK6988901.1"/>
    <property type="molecule type" value="Genomic_DNA"/>
</dbReference>
<dbReference type="PANTHER" id="PTHR19375">
    <property type="entry name" value="HEAT SHOCK PROTEIN 70KDA"/>
    <property type="match status" value="1"/>
</dbReference>
<comment type="similarity">
    <text evidence="1">Belongs to the heat shock protein 70 family.</text>
</comment>
<evidence type="ECO:0000256" key="1">
    <source>
        <dbReference type="ARBA" id="ARBA00007381"/>
    </source>
</evidence>
<keyword evidence="4" id="KW-0067">ATP-binding</keyword>
<dbReference type="FunFam" id="3.30.30.30:FF:000005">
    <property type="entry name" value="Heat shock protein ssb1"/>
    <property type="match status" value="1"/>
</dbReference>
<dbReference type="Proteomes" id="UP001362999">
    <property type="component" value="Unassembled WGS sequence"/>
</dbReference>
<dbReference type="Gene3D" id="3.30.30.30">
    <property type="match status" value="1"/>
</dbReference>
<dbReference type="GO" id="GO:0005524">
    <property type="term" value="F:ATP binding"/>
    <property type="evidence" value="ECO:0007669"/>
    <property type="project" value="UniProtKB-KW"/>
</dbReference>
<evidence type="ECO:0000256" key="5">
    <source>
        <dbReference type="ARBA" id="ARBA00023186"/>
    </source>
</evidence>
<keyword evidence="5" id="KW-0143">Chaperone</keyword>
<protein>
    <recommendedName>
        <fullName evidence="2">non-chaperonin molecular chaperone ATPase</fullName>
        <ecNumber evidence="2">3.6.4.10</ecNumber>
    </recommendedName>
</protein>
<dbReference type="AlphaFoldDB" id="A0AAV9ZRE5"/>
<evidence type="ECO:0000256" key="2">
    <source>
        <dbReference type="ARBA" id="ARBA00012554"/>
    </source>
</evidence>
<dbReference type="GO" id="GO:0140662">
    <property type="term" value="F:ATP-dependent protein folding chaperone"/>
    <property type="evidence" value="ECO:0007669"/>
    <property type="project" value="InterPro"/>
</dbReference>
<evidence type="ECO:0000256" key="6">
    <source>
        <dbReference type="ARBA" id="ARBA00048056"/>
    </source>
</evidence>
<dbReference type="InterPro" id="IPR018181">
    <property type="entry name" value="Heat_shock_70_CS"/>
</dbReference>
<name>A0AAV9ZRE5_9AGAR</name>
<dbReference type="Pfam" id="PF00012">
    <property type="entry name" value="HSP70"/>
    <property type="match status" value="2"/>
</dbReference>
<dbReference type="Gene3D" id="3.90.640.10">
    <property type="entry name" value="Actin, Chain A, domain 4"/>
    <property type="match status" value="1"/>
</dbReference>
<evidence type="ECO:0000256" key="3">
    <source>
        <dbReference type="ARBA" id="ARBA00022741"/>
    </source>
</evidence>
<dbReference type="EC" id="3.6.4.10" evidence="2"/>
<dbReference type="PROSITE" id="PS00329">
    <property type="entry name" value="HSP70_2"/>
    <property type="match status" value="1"/>
</dbReference>
<dbReference type="Gene3D" id="3.30.420.40">
    <property type="match status" value="3"/>
</dbReference>
<reference evidence="7 8" key="1">
    <citation type="journal article" date="2024" name="J Genomics">
        <title>Draft genome sequencing and assembly of Favolaschia claudopus CIRM-BRFM 2984 isolated from oak limbs.</title>
        <authorList>
            <person name="Navarro D."/>
            <person name="Drula E."/>
            <person name="Chaduli D."/>
            <person name="Cazenave R."/>
            <person name="Ahrendt S."/>
            <person name="Wang J."/>
            <person name="Lipzen A."/>
            <person name="Daum C."/>
            <person name="Barry K."/>
            <person name="Grigoriev I.V."/>
            <person name="Favel A."/>
            <person name="Rosso M.N."/>
            <person name="Martin F."/>
        </authorList>
    </citation>
    <scope>NUCLEOTIDE SEQUENCE [LARGE SCALE GENOMIC DNA]</scope>
    <source>
        <strain evidence="7 8">CIRM-BRFM 2984</strain>
    </source>
</reference>
<dbReference type="InterPro" id="IPR043129">
    <property type="entry name" value="ATPase_NBD"/>
</dbReference>